<dbReference type="InterPro" id="IPR036388">
    <property type="entry name" value="WH-like_DNA-bd_sf"/>
</dbReference>
<keyword evidence="2" id="KW-0547">Nucleotide-binding</keyword>
<evidence type="ECO:0000256" key="1">
    <source>
        <dbReference type="ARBA" id="ARBA00022737"/>
    </source>
</evidence>
<dbReference type="SUPFAM" id="SSF52540">
    <property type="entry name" value="P-loop containing nucleoside triphosphate hydrolases"/>
    <property type="match status" value="1"/>
</dbReference>
<dbReference type="Gene3D" id="3.40.50.300">
    <property type="entry name" value="P-loop containing nucleotide triphosphate hydrolases"/>
    <property type="match status" value="1"/>
</dbReference>
<evidence type="ECO:0000313" key="10">
    <source>
        <dbReference type="Proteomes" id="UP000239757"/>
    </source>
</evidence>
<reference evidence="9 10" key="1">
    <citation type="submission" date="2015-01" db="EMBL/GenBank/DDBJ databases">
        <title>Genome of allotetraploid Gossypium barbadense reveals genomic plasticity and fiber elongation in cotton evolution.</title>
        <authorList>
            <person name="Chen X."/>
            <person name="Liu X."/>
            <person name="Zhao B."/>
            <person name="Zheng H."/>
            <person name="Hu Y."/>
            <person name="Lu G."/>
            <person name="Yang C."/>
            <person name="Chen J."/>
            <person name="Shan C."/>
            <person name="Zhang L."/>
            <person name="Zhou Y."/>
            <person name="Wang L."/>
            <person name="Guo W."/>
            <person name="Bai Y."/>
            <person name="Ruan J."/>
            <person name="Shangguan X."/>
            <person name="Mao Y."/>
            <person name="Jiang J."/>
            <person name="Zhu Y."/>
            <person name="Lei J."/>
            <person name="Kang H."/>
            <person name="Chen S."/>
            <person name="He X."/>
            <person name="Wang R."/>
            <person name="Wang Y."/>
            <person name="Chen J."/>
            <person name="Wang L."/>
            <person name="Yu S."/>
            <person name="Wang B."/>
            <person name="Wei J."/>
            <person name="Song S."/>
            <person name="Lu X."/>
            <person name="Gao Z."/>
            <person name="Gu W."/>
            <person name="Deng X."/>
            <person name="Ma D."/>
            <person name="Wang S."/>
            <person name="Liang W."/>
            <person name="Fang L."/>
            <person name="Cai C."/>
            <person name="Zhu X."/>
            <person name="Zhou B."/>
            <person name="Zhang Y."/>
            <person name="Chen Z."/>
            <person name="Xu S."/>
            <person name="Zhu R."/>
            <person name="Wang S."/>
            <person name="Zhang T."/>
            <person name="Zhao G."/>
        </authorList>
    </citation>
    <scope>NUCLEOTIDE SEQUENCE [LARGE SCALE GENOMIC DNA]</scope>
    <source>
        <strain evidence="10">cv. Xinhai21</strain>
        <tissue evidence="9">Leaf</tissue>
    </source>
</reference>
<dbReference type="GO" id="GO:0051707">
    <property type="term" value="P:response to other organism"/>
    <property type="evidence" value="ECO:0007669"/>
    <property type="project" value="UniProtKB-ARBA"/>
</dbReference>
<dbReference type="PANTHER" id="PTHR36766">
    <property type="entry name" value="PLANT BROAD-SPECTRUM MILDEW RESISTANCE PROTEIN RPW8"/>
    <property type="match status" value="1"/>
</dbReference>
<dbReference type="InterPro" id="IPR058922">
    <property type="entry name" value="WHD_DRP"/>
</dbReference>
<dbReference type="InterPro" id="IPR032675">
    <property type="entry name" value="LRR_dom_sf"/>
</dbReference>
<keyword evidence="3" id="KW-0611">Plant defense</keyword>
<dbReference type="EMBL" id="KZ666634">
    <property type="protein sequence ID" value="PPR94050.1"/>
    <property type="molecule type" value="Genomic_DNA"/>
</dbReference>
<dbReference type="GO" id="GO:0005524">
    <property type="term" value="F:ATP binding"/>
    <property type="evidence" value="ECO:0007669"/>
    <property type="project" value="UniProtKB-KW"/>
</dbReference>
<evidence type="ECO:0000259" key="8">
    <source>
        <dbReference type="Pfam" id="PF23598"/>
    </source>
</evidence>
<dbReference type="CDD" id="cd14798">
    <property type="entry name" value="RX-CC_like"/>
    <property type="match status" value="1"/>
</dbReference>
<dbReference type="Gene3D" id="1.10.10.10">
    <property type="entry name" value="Winged helix-like DNA-binding domain superfamily/Winged helix DNA-binding domain"/>
    <property type="match status" value="1"/>
</dbReference>
<evidence type="ECO:0000313" key="9">
    <source>
        <dbReference type="EMBL" id="PPR94050.1"/>
    </source>
</evidence>
<dbReference type="Gene3D" id="1.10.8.430">
    <property type="entry name" value="Helical domain of apoptotic protease-activating factors"/>
    <property type="match status" value="1"/>
</dbReference>
<dbReference type="PRINTS" id="PR00364">
    <property type="entry name" value="DISEASERSIST"/>
</dbReference>
<accession>A0A2P5WSI4</accession>
<name>A0A2P5WSI4_GOSBA</name>
<dbReference type="AlphaFoldDB" id="A0A2P5WSI4"/>
<dbReference type="GO" id="GO:0043531">
    <property type="term" value="F:ADP binding"/>
    <property type="evidence" value="ECO:0007669"/>
    <property type="project" value="InterPro"/>
</dbReference>
<feature type="domain" description="Disease resistance R13L4/SHOC-2-like LRR" evidence="8">
    <location>
        <begin position="565"/>
        <end position="775"/>
    </location>
</feature>
<dbReference type="InterPro" id="IPR038005">
    <property type="entry name" value="RX-like_CC"/>
</dbReference>
<dbReference type="GO" id="GO:0006952">
    <property type="term" value="P:defense response"/>
    <property type="evidence" value="ECO:0007669"/>
    <property type="project" value="UniProtKB-KW"/>
</dbReference>
<dbReference type="InterPro" id="IPR041118">
    <property type="entry name" value="Rx_N"/>
</dbReference>
<dbReference type="Pfam" id="PF00931">
    <property type="entry name" value="NB-ARC"/>
    <property type="match status" value="1"/>
</dbReference>
<organism evidence="9 10">
    <name type="scientific">Gossypium barbadense</name>
    <name type="common">Sea Island cotton</name>
    <name type="synonym">Hibiscus barbadensis</name>
    <dbReference type="NCBI Taxonomy" id="3634"/>
    <lineage>
        <taxon>Eukaryota</taxon>
        <taxon>Viridiplantae</taxon>
        <taxon>Streptophyta</taxon>
        <taxon>Embryophyta</taxon>
        <taxon>Tracheophyta</taxon>
        <taxon>Spermatophyta</taxon>
        <taxon>Magnoliopsida</taxon>
        <taxon>eudicotyledons</taxon>
        <taxon>Gunneridae</taxon>
        <taxon>Pentapetalae</taxon>
        <taxon>rosids</taxon>
        <taxon>malvids</taxon>
        <taxon>Malvales</taxon>
        <taxon>Malvaceae</taxon>
        <taxon>Malvoideae</taxon>
        <taxon>Gossypium</taxon>
    </lineage>
</organism>
<evidence type="ECO:0000259" key="7">
    <source>
        <dbReference type="Pfam" id="PF23559"/>
    </source>
</evidence>
<dbReference type="InterPro" id="IPR042197">
    <property type="entry name" value="Apaf_helical"/>
</dbReference>
<dbReference type="SUPFAM" id="SSF52058">
    <property type="entry name" value="L domain-like"/>
    <property type="match status" value="1"/>
</dbReference>
<evidence type="ECO:0000256" key="3">
    <source>
        <dbReference type="ARBA" id="ARBA00022821"/>
    </source>
</evidence>
<dbReference type="InterPro" id="IPR055414">
    <property type="entry name" value="LRR_R13L4/SHOC2-like"/>
</dbReference>
<evidence type="ECO:0000256" key="4">
    <source>
        <dbReference type="ARBA" id="ARBA00022840"/>
    </source>
</evidence>
<sequence>MAEAFLSAIAETVLEQIATVVSEEIRMAYNVRNDIEKLKETMSRIQAVLLDAERQQHENESLRRCMWKLKEIFYDAEDVIDDFKCISLREQVAHDHNISKKVRGLTKVPGRPSSLKLPGKLKDINNRLNELATEWDSFNLQQCRENRHDFYTETHSSVNSWDVCGRDEDKEKIVRLLMKPSEDQNFPVVCIVGIGGLGKTTVAKLVYNDDRVICYFDVKIWASVSGEEFDLPRLLKLMIRSISKEEKCDTSTVEALQHCLRDILIYKSFLLVLDGVWSENQASWIHLRDLLSSMGGLPKSRIIVTTRSMKVASIMSSVEPYELKGLLFEDCLILFKKWAFRDDDEQQHPNLMRIGMEIVEKCEGVPLAVKTLGKQLFTNTREFDWQFIRECEIWRLEQSKDDILPVLKFSYDHLSSHLQQCFTLLSLYKKNEIYHSHEVIQLWMANGLLEQPKEEQEWEDVGDRYLNELLWRCLIQKEKDYGNYFTFKMHNLIHDLALYVSQKQCITVKCDPKAVDKNVRHLSFCGSKLLRVPEALKDFKNVRTVLVQEVSEESKRIHESIIDLCVSNFKYLRALRLRCYSPLTTLPNSICSLKHLRDLDLTGCRSMGKLPFSFYKLRCLQKLKISGIPLKYLPDRMESLIELRHLEITIKAKHLKEIREGCWTRLQHLGLIECDNLECLPKGLQYLTSLRRLDLVSCSKLVSLPRSLIFLTRLEDLRVSSCKKINLQMEPTEFDVKRPQLSLKTLSLWDSDELKDFPRLLLQGSSSTLQQIQIGICNNFEVLPTWLRNLTSLRKLEILNCPKLSALPEGMERLTGLRQLTIKQCPNLSIRCRPYVGADWRKIAHVQDRDTPEY</sequence>
<evidence type="ECO:0008006" key="11">
    <source>
        <dbReference type="Google" id="ProtNLM"/>
    </source>
</evidence>
<dbReference type="OrthoDB" id="2018467at2759"/>
<evidence type="ECO:0000256" key="2">
    <source>
        <dbReference type="ARBA" id="ARBA00022741"/>
    </source>
</evidence>
<dbReference type="InterPro" id="IPR002182">
    <property type="entry name" value="NB-ARC"/>
</dbReference>
<protein>
    <recommendedName>
        <fullName evidence="11">NB-ARC domain-containing protein</fullName>
    </recommendedName>
</protein>
<evidence type="ECO:0000259" key="6">
    <source>
        <dbReference type="Pfam" id="PF18052"/>
    </source>
</evidence>
<dbReference type="PANTHER" id="PTHR36766:SF67">
    <property type="entry name" value="DISEASE RESISTANCE PROTEIN RGA3"/>
    <property type="match status" value="1"/>
</dbReference>
<keyword evidence="4" id="KW-0067">ATP-binding</keyword>
<keyword evidence="1" id="KW-0677">Repeat</keyword>
<proteinExistence type="predicted"/>
<dbReference type="Gene3D" id="1.20.5.4130">
    <property type="match status" value="1"/>
</dbReference>
<feature type="domain" description="Disease resistance N-terminal" evidence="6">
    <location>
        <begin position="11"/>
        <end position="96"/>
    </location>
</feature>
<gene>
    <name evidence="9" type="ORF">GOBAR_AA26616</name>
</gene>
<dbReference type="Pfam" id="PF18052">
    <property type="entry name" value="Rx_N"/>
    <property type="match status" value="1"/>
</dbReference>
<dbReference type="InterPro" id="IPR027417">
    <property type="entry name" value="P-loop_NTPase"/>
</dbReference>
<evidence type="ECO:0000259" key="5">
    <source>
        <dbReference type="Pfam" id="PF00931"/>
    </source>
</evidence>
<feature type="domain" description="NB-ARC" evidence="5">
    <location>
        <begin position="167"/>
        <end position="344"/>
    </location>
</feature>
<dbReference type="Proteomes" id="UP000239757">
    <property type="component" value="Unassembled WGS sequence"/>
</dbReference>
<dbReference type="Pfam" id="PF23598">
    <property type="entry name" value="LRR_14"/>
    <property type="match status" value="1"/>
</dbReference>
<dbReference type="Gene3D" id="3.80.10.10">
    <property type="entry name" value="Ribonuclease Inhibitor"/>
    <property type="match status" value="2"/>
</dbReference>
<dbReference type="Pfam" id="PF23559">
    <property type="entry name" value="WHD_DRP"/>
    <property type="match status" value="1"/>
</dbReference>
<feature type="domain" description="Disease resistance protein winged helix" evidence="7">
    <location>
        <begin position="427"/>
        <end position="497"/>
    </location>
</feature>